<dbReference type="SUPFAM" id="SSF56672">
    <property type="entry name" value="DNA/RNA polymerases"/>
    <property type="match status" value="1"/>
</dbReference>
<accession>A0AAP0CI04</accession>
<dbReference type="InterPro" id="IPR043128">
    <property type="entry name" value="Rev_trsase/Diguanyl_cyclase"/>
</dbReference>
<dbReference type="SUPFAM" id="SSF53098">
    <property type="entry name" value="Ribonuclease H-like"/>
    <property type="match status" value="2"/>
</dbReference>
<dbReference type="GO" id="GO:0006310">
    <property type="term" value="P:DNA recombination"/>
    <property type="evidence" value="ECO:0007669"/>
    <property type="project" value="UniProtKB-KW"/>
</dbReference>
<dbReference type="InterPro" id="IPR002156">
    <property type="entry name" value="RNaseH_domain"/>
</dbReference>
<dbReference type="PROSITE" id="PS50994">
    <property type="entry name" value="INTEGRASE"/>
    <property type="match status" value="1"/>
</dbReference>
<dbReference type="PANTHER" id="PTHR48475:SF2">
    <property type="entry name" value="RIBONUCLEASE H"/>
    <property type="match status" value="1"/>
</dbReference>
<dbReference type="Gene3D" id="3.30.420.10">
    <property type="entry name" value="Ribonuclease H-like superfamily/Ribonuclease H"/>
    <property type="match status" value="2"/>
</dbReference>
<dbReference type="Pfam" id="PF03732">
    <property type="entry name" value="Retrotrans_gag"/>
    <property type="match status" value="1"/>
</dbReference>
<dbReference type="InterPro" id="IPR012337">
    <property type="entry name" value="RNaseH-like_sf"/>
</dbReference>
<dbReference type="Pfam" id="PF00665">
    <property type="entry name" value="rve"/>
    <property type="match status" value="1"/>
</dbReference>
<evidence type="ECO:0000256" key="1">
    <source>
        <dbReference type="ARBA" id="ARBA00023172"/>
    </source>
</evidence>
<dbReference type="Gene3D" id="1.10.340.70">
    <property type="match status" value="1"/>
</dbReference>
<dbReference type="InterPro" id="IPR041577">
    <property type="entry name" value="RT_RNaseH_2"/>
</dbReference>
<comment type="caution">
    <text evidence="5">The sequence shown here is derived from an EMBL/GenBank/DDBJ whole genome shotgun (WGS) entry which is preliminary data.</text>
</comment>
<dbReference type="InterPro" id="IPR001584">
    <property type="entry name" value="Integrase_cat-core"/>
</dbReference>
<dbReference type="InterPro" id="IPR043502">
    <property type="entry name" value="DNA/RNA_pol_sf"/>
</dbReference>
<protein>
    <submittedName>
        <fullName evidence="5">Uncharacterized protein</fullName>
    </submittedName>
</protein>
<dbReference type="PANTHER" id="PTHR48475">
    <property type="entry name" value="RIBONUCLEASE H"/>
    <property type="match status" value="1"/>
</dbReference>
<dbReference type="Pfam" id="PF17921">
    <property type="entry name" value="Integrase_H2C2"/>
    <property type="match status" value="1"/>
</dbReference>
<dbReference type="CDD" id="cd00303">
    <property type="entry name" value="retropepsin_like"/>
    <property type="match status" value="1"/>
</dbReference>
<name>A0AAP0CI04_9ASTR</name>
<dbReference type="InterPro" id="IPR005162">
    <property type="entry name" value="Retrotrans_gag_dom"/>
</dbReference>
<dbReference type="CDD" id="cd09279">
    <property type="entry name" value="RNase_HI_like"/>
    <property type="match status" value="1"/>
</dbReference>
<feature type="domain" description="Reverse transcriptase" evidence="3">
    <location>
        <begin position="630"/>
        <end position="809"/>
    </location>
</feature>
<dbReference type="Pfam" id="PF00078">
    <property type="entry name" value="RVT_1"/>
    <property type="match status" value="1"/>
</dbReference>
<evidence type="ECO:0000256" key="2">
    <source>
        <dbReference type="SAM" id="MobiDB-lite"/>
    </source>
</evidence>
<dbReference type="Gene3D" id="3.10.10.10">
    <property type="entry name" value="HIV Type 1 Reverse Transcriptase, subunit A, domain 1"/>
    <property type="match status" value="1"/>
</dbReference>
<feature type="region of interest" description="Disordered" evidence="2">
    <location>
        <begin position="192"/>
        <end position="223"/>
    </location>
</feature>
<dbReference type="InterPro" id="IPR000477">
    <property type="entry name" value="RT_dom"/>
</dbReference>
<reference evidence="5 6" key="1">
    <citation type="submission" date="2024-04" db="EMBL/GenBank/DDBJ databases">
        <title>The reference genome of an endangered Asteraceae, Deinandra increscens subsp. villosa, native to the Central Coast of California.</title>
        <authorList>
            <person name="Guilliams M."/>
            <person name="Hasenstab-Lehman K."/>
            <person name="Meyer R."/>
            <person name="Mcevoy S."/>
        </authorList>
    </citation>
    <scope>NUCLEOTIDE SEQUENCE [LARGE SCALE GENOMIC DNA]</scope>
    <source>
        <tissue evidence="5">Leaf</tissue>
    </source>
</reference>
<dbReference type="Gene3D" id="2.40.70.10">
    <property type="entry name" value="Acid Proteases"/>
    <property type="match status" value="1"/>
</dbReference>
<dbReference type="InterPro" id="IPR041588">
    <property type="entry name" value="Integrase_H2C2"/>
</dbReference>
<gene>
    <name evidence="5" type="ORF">SSX86_024782</name>
</gene>
<organism evidence="5 6">
    <name type="scientific">Deinandra increscens subsp. villosa</name>
    <dbReference type="NCBI Taxonomy" id="3103831"/>
    <lineage>
        <taxon>Eukaryota</taxon>
        <taxon>Viridiplantae</taxon>
        <taxon>Streptophyta</taxon>
        <taxon>Embryophyta</taxon>
        <taxon>Tracheophyta</taxon>
        <taxon>Spermatophyta</taxon>
        <taxon>Magnoliopsida</taxon>
        <taxon>eudicotyledons</taxon>
        <taxon>Gunneridae</taxon>
        <taxon>Pentapetalae</taxon>
        <taxon>asterids</taxon>
        <taxon>campanulids</taxon>
        <taxon>Asterales</taxon>
        <taxon>Asteraceae</taxon>
        <taxon>Asteroideae</taxon>
        <taxon>Heliantheae alliance</taxon>
        <taxon>Madieae</taxon>
        <taxon>Madiinae</taxon>
        <taxon>Deinandra</taxon>
    </lineage>
</organism>
<dbReference type="Proteomes" id="UP001408789">
    <property type="component" value="Unassembled WGS sequence"/>
</dbReference>
<keyword evidence="6" id="KW-1185">Reference proteome</keyword>
<keyword evidence="1" id="KW-0233">DNA recombination</keyword>
<evidence type="ECO:0000259" key="4">
    <source>
        <dbReference type="PROSITE" id="PS50994"/>
    </source>
</evidence>
<dbReference type="Gene3D" id="3.30.70.270">
    <property type="match status" value="2"/>
</dbReference>
<feature type="domain" description="Integrase catalytic" evidence="4">
    <location>
        <begin position="1325"/>
        <end position="1484"/>
    </location>
</feature>
<dbReference type="PROSITE" id="PS50878">
    <property type="entry name" value="RT_POL"/>
    <property type="match status" value="1"/>
</dbReference>
<dbReference type="GO" id="GO:0004523">
    <property type="term" value="F:RNA-DNA hybrid ribonuclease activity"/>
    <property type="evidence" value="ECO:0007669"/>
    <property type="project" value="InterPro"/>
</dbReference>
<dbReference type="CDD" id="cd01647">
    <property type="entry name" value="RT_LTR"/>
    <property type="match status" value="1"/>
</dbReference>
<evidence type="ECO:0000313" key="5">
    <source>
        <dbReference type="EMBL" id="KAK9053708.1"/>
    </source>
</evidence>
<dbReference type="InterPro" id="IPR021109">
    <property type="entry name" value="Peptidase_aspartic_dom_sf"/>
</dbReference>
<dbReference type="GO" id="GO:0015074">
    <property type="term" value="P:DNA integration"/>
    <property type="evidence" value="ECO:0007669"/>
    <property type="project" value="InterPro"/>
</dbReference>
<sequence>MTSQSKFVNWIADANFPRKLKMPSTVSKYGGLADPEDHVFEFYTAARLEGWAEETWCHMFVQTFTGLARVWFDALPSGGIESFEDLRIKFLRQFSQQKRCVKDTTEVHNIRRKDNENIEDFVSRFNKESMRIVGAGDQLRISGFCHGVRNSQLVEKLHENLPTSMESLMDRVRAFVRGKNACSNMWEMENRKVPAKPGGVGQNVKNTGPIRGNQRGGTWNSWNRNTGGRDYQYGYQQRNGFYNNGRHGKYVELIKTPSEILATEQVDLPIPAKQRPASNKNLDKYCAYHRDKGHTTDSCFVLKREIDKAVRSGKLGHLVKVIQEGKQDNKNMPVIHMVHLRQDSLLQRNVRGKMEDVPMWMSQEITFPPVRQDVTTEEPVVVTAQIGGFEVHRVYVDCGSAVEIMYESCFRQFHADVRGRLVMSKTPLIGFAGEMVRPMGEITLPVTMGHGGCVRTLEVKFLVVKATSVHNVILGRPILRRLGAVISVVHGMIQFPTSRGIATMVSDACVRIMEVRAGKDDTTVASDKNEKKREERLLSEKWVINEDFPEQKIQIGNDIQGSVRRQLFDLLKENVNVFAWQPSDMTGVPRDLSEHCLNVYPDRKPYHQHKRGMDAERAAVVKEEVDKLVEAGILREVQYPAWLANPVLVKKPDGSWRMCIDFKDLNDACPKDCYPLPEIDSKVDALAGFSWKCFLDAYKGYHQIQMAVDDEDKTAFITKEGTYCYKKMPFGLKNAGATYQRLMDKTFQPQVGRNLEAYVDDIVIKSKSAEEMILDIKETFGRLRSINMKLNPKKCSFGMDSGKFLGVFVSKEGIQASKDKVEAVVNMKSPTSIKEVQILNGRLVALHRFLAKAADMSLPFMKVLKDCMGKSEFYWSQEAENAFAKLKEVLVSLPTLTAPQRGECLYMYIATSEGAVSAVLLAERNKVQIPIYYVSKVLKEYEGRYPPLERLVLALVVATRRLRRYFQAHRVEVYTAFPIRQILRRPEMSGRLAKWAIELGQFDIMFRPRISVKGQVIADFLAEIPQAEDGKLLLHESEGADSLWRLYTDGSAGSDGSGAGLMLVSPEGDELTYALKFNFDTSNNEAEYEAFLAGLRLAKQLGARKVLAHVDSLLVANQVNGDYEAKGANMALYLGQVKKLMGEFVTCEVMYVPRSQNKKADALSKLASIAFSHLAKEVRVEVLENPSVPVAEVSEVQVSQETWMDALVTYFRDEVLPEDKAEARKIYVNSFQYQFQNGILYRKTFLGPLLRCLTMEEALKVTVEVHRGICGSHAGARMVVTKLVGLGYYWPGMHKTVTDELKKCDECQRHAPVSLKPKHAMVPVTSAWPFQKWGIDIVGPFPEAAGRVRFLVVAVDYFTKWVEAKPLASITGQQIKKFVWEHIICRFGLPLCIVSDNGKQFADNPFREWCEELAISQTFTSVAHPQANGQVERMNRSIVEGIKMRSEKIGGGWVDELLHVLWSLRTMPKSSHGETPFSLTYGTEAVIPVEVGIPTRRMVESGDNERSLRENLDVLEERREVAAIREAKYKQNMARYYDKNVKNFQFKEGDLVLRNNEASRVLPGGKLSPNWEGPYQILEVLDKGSYVLGNADGSKIPRTWNGLHLRKYNI</sequence>
<dbReference type="GO" id="GO:0003676">
    <property type="term" value="F:nucleic acid binding"/>
    <property type="evidence" value="ECO:0007669"/>
    <property type="project" value="InterPro"/>
</dbReference>
<evidence type="ECO:0000313" key="6">
    <source>
        <dbReference type="Proteomes" id="UP001408789"/>
    </source>
</evidence>
<dbReference type="EMBL" id="JBCNJP010000025">
    <property type="protein sequence ID" value="KAK9053708.1"/>
    <property type="molecule type" value="Genomic_DNA"/>
</dbReference>
<proteinExistence type="predicted"/>
<dbReference type="InterPro" id="IPR036397">
    <property type="entry name" value="RNaseH_sf"/>
</dbReference>
<dbReference type="Pfam" id="PF13456">
    <property type="entry name" value="RVT_3"/>
    <property type="match status" value="1"/>
</dbReference>
<dbReference type="Pfam" id="PF17919">
    <property type="entry name" value="RT_RNaseH_2"/>
    <property type="match status" value="1"/>
</dbReference>
<evidence type="ECO:0000259" key="3">
    <source>
        <dbReference type="PROSITE" id="PS50878"/>
    </source>
</evidence>